<dbReference type="OrthoDB" id="346378at2759"/>
<sequence length="471" mass="49909">MQASAGSPGSACGESPPCQSFPVGAEEVASCAWDEAELVGTVPGGALPESVAGAAAAETAEDMGDGMCGWECVEDTSSDMSEPWLEDGDSAAADVITSACADWCAHEAAGEAEADPLASFFAQLVSSHSLAELAGESTEGPSDPPDMQARPSEHTHNASLTLEDDCPEGESSDSAELTAEGDNAEEPHTKPRHEACRADSGLRRVQTLCMGKTVADTIDPELRAYFAASLKRNNFPHILGSLRAAILRSPEVFGFYGDGSIEAEASAGRPFGALHTACSGACLSDRQGRGAGVDLQEQQQQQQYRLTGVNDAMHVAEEMEKRTDGYLFLGERDGAEGLLPPAVSVSGDFCRVNPRVAVRWLAQTQMESMLEGGHPQQQLKEQQQQRKIGERLCERLVGTSWAQLACLVPPKALCSKPAAIANPAREEMQLAAAQLAKGLNNEQMHALKRLLQAWYFSGFFAGQLHTTASGS</sequence>
<organism evidence="2 3">
    <name type="scientific">Eimeria acervulina</name>
    <name type="common">Coccidian parasite</name>
    <dbReference type="NCBI Taxonomy" id="5801"/>
    <lineage>
        <taxon>Eukaryota</taxon>
        <taxon>Sar</taxon>
        <taxon>Alveolata</taxon>
        <taxon>Apicomplexa</taxon>
        <taxon>Conoidasida</taxon>
        <taxon>Coccidia</taxon>
        <taxon>Eucoccidiorida</taxon>
        <taxon>Eimeriorina</taxon>
        <taxon>Eimeriidae</taxon>
        <taxon>Eimeria</taxon>
    </lineage>
</organism>
<dbReference type="OMA" id="NFPHILG"/>
<dbReference type="EMBL" id="HG670669">
    <property type="protein sequence ID" value="CDI77449.1"/>
    <property type="molecule type" value="Genomic_DNA"/>
</dbReference>
<gene>
    <name evidence="2" type="ORF">EAH_00024680</name>
</gene>
<dbReference type="VEuPathDB" id="ToxoDB:EAH_00024680"/>
<proteinExistence type="predicted"/>
<dbReference type="RefSeq" id="XP_013252195.1">
    <property type="nucleotide sequence ID" value="XM_013396741.1"/>
</dbReference>
<evidence type="ECO:0000256" key="1">
    <source>
        <dbReference type="SAM" id="MobiDB-lite"/>
    </source>
</evidence>
<name>U6GFT1_EIMAC</name>
<evidence type="ECO:0000313" key="2">
    <source>
        <dbReference type="EMBL" id="CDI77449.1"/>
    </source>
</evidence>
<dbReference type="Proteomes" id="UP000018050">
    <property type="component" value="Unassembled WGS sequence"/>
</dbReference>
<keyword evidence="3" id="KW-1185">Reference proteome</keyword>
<reference evidence="2" key="2">
    <citation type="submission" date="2013-10" db="EMBL/GenBank/DDBJ databases">
        <authorList>
            <person name="Aslett M."/>
        </authorList>
    </citation>
    <scope>NUCLEOTIDE SEQUENCE</scope>
    <source>
        <strain evidence="2">Houghton</strain>
    </source>
</reference>
<feature type="region of interest" description="Disordered" evidence="1">
    <location>
        <begin position="133"/>
        <end position="197"/>
    </location>
</feature>
<accession>U6GFT1</accession>
<feature type="compositionally biased region" description="Acidic residues" evidence="1">
    <location>
        <begin position="162"/>
        <end position="173"/>
    </location>
</feature>
<dbReference type="GeneID" id="25270538"/>
<reference evidence="2" key="1">
    <citation type="submission" date="2013-10" db="EMBL/GenBank/DDBJ databases">
        <title>Genomic analysis of the causative agents of coccidiosis in chickens.</title>
        <authorList>
            <person name="Reid A.J."/>
            <person name="Blake D."/>
            <person name="Billington K."/>
            <person name="Browne H."/>
            <person name="Dunn M."/>
            <person name="Hung S."/>
            <person name="Kawahara F."/>
            <person name="Miranda-Saavedra D."/>
            <person name="Mourier T."/>
            <person name="Nagra H."/>
            <person name="Otto T.D."/>
            <person name="Rawlings N."/>
            <person name="Sanchez A."/>
            <person name="Sanders M."/>
            <person name="Subramaniam C."/>
            <person name="Tay Y."/>
            <person name="Dear P."/>
            <person name="Doerig C."/>
            <person name="Gruber A."/>
            <person name="Parkinson J."/>
            <person name="Shirley M."/>
            <person name="Wan K.L."/>
            <person name="Berriman M."/>
            <person name="Tomley F."/>
            <person name="Pain A."/>
        </authorList>
    </citation>
    <scope>NUCLEOTIDE SEQUENCE</scope>
    <source>
        <strain evidence="2">Houghton</strain>
    </source>
</reference>
<feature type="compositionally biased region" description="Basic and acidic residues" evidence="1">
    <location>
        <begin position="185"/>
        <end position="197"/>
    </location>
</feature>
<dbReference type="AlphaFoldDB" id="U6GFT1"/>
<protein>
    <submittedName>
        <fullName evidence="2">Uncharacterized protein</fullName>
    </submittedName>
</protein>
<evidence type="ECO:0000313" key="3">
    <source>
        <dbReference type="Proteomes" id="UP000018050"/>
    </source>
</evidence>